<evidence type="ECO:0000256" key="4">
    <source>
        <dbReference type="ARBA" id="ARBA00023239"/>
    </source>
</evidence>
<dbReference type="Proteomes" id="UP001398420">
    <property type="component" value="Unassembled WGS sequence"/>
</dbReference>
<feature type="domain" description="Aminotransferase class I/classII large" evidence="6">
    <location>
        <begin position="68"/>
        <end position="385"/>
    </location>
</feature>
<dbReference type="PANTHER" id="PTHR43525:SF1">
    <property type="entry name" value="PROTEIN MALY"/>
    <property type="match status" value="1"/>
</dbReference>
<name>A0ABU9LL08_9BACL</name>
<reference evidence="7 8" key="1">
    <citation type="submission" date="2024-04" db="EMBL/GenBank/DDBJ databases">
        <authorList>
            <person name="Wu Y.S."/>
            <person name="Zhang L."/>
        </authorList>
    </citation>
    <scope>NUCLEOTIDE SEQUENCE [LARGE SCALE GENOMIC DNA]</scope>
    <source>
        <strain evidence="7 8">KG-01</strain>
    </source>
</reference>
<dbReference type="InterPro" id="IPR015422">
    <property type="entry name" value="PyrdxlP-dep_Trfase_small"/>
</dbReference>
<evidence type="ECO:0000256" key="2">
    <source>
        <dbReference type="ARBA" id="ARBA00012224"/>
    </source>
</evidence>
<dbReference type="RefSeq" id="WP_342302933.1">
    <property type="nucleotide sequence ID" value="NZ_JBCEWA010000005.1"/>
</dbReference>
<dbReference type="InterPro" id="IPR051798">
    <property type="entry name" value="Class-II_PLP-Dep_Aminotrans"/>
</dbReference>
<dbReference type="InterPro" id="IPR027619">
    <property type="entry name" value="C-S_lyase_PatB-like"/>
</dbReference>
<keyword evidence="4 7" id="KW-0456">Lyase</keyword>
<dbReference type="InterPro" id="IPR004839">
    <property type="entry name" value="Aminotransferase_I/II_large"/>
</dbReference>
<dbReference type="PANTHER" id="PTHR43525">
    <property type="entry name" value="PROTEIN MALY"/>
    <property type="match status" value="1"/>
</dbReference>
<evidence type="ECO:0000313" key="7">
    <source>
        <dbReference type="EMBL" id="MEL5988444.1"/>
    </source>
</evidence>
<dbReference type="InterPro" id="IPR015421">
    <property type="entry name" value="PyrdxlP-dep_Trfase_major"/>
</dbReference>
<protein>
    <recommendedName>
        <fullName evidence="2">cysteine-S-conjugate beta-lyase</fullName>
        <ecNumber evidence="2">4.4.1.13</ecNumber>
    </recommendedName>
</protein>
<comment type="caution">
    <text evidence="7">The sequence shown here is derived from an EMBL/GenBank/DDBJ whole genome shotgun (WGS) entry which is preliminary data.</text>
</comment>
<dbReference type="InterPro" id="IPR015424">
    <property type="entry name" value="PyrdxlP-dep_Trfase"/>
</dbReference>
<sequence length="390" mass="44050">MFNFDETYSRRNTSSLKWDLMEKIYSIPDASKIIPMWVADMDFAAPETITNALKARMDFPLFGYTFEDEACASSVTSWLARRNDWHVPTESVLYHQGVVPAISTIVEAFTNEGDTVLVNAPIYPPFFNVPKKLNRQVAYAPLHEENGVYTFDFESFEEQAKKDDVKLFIFCHPHNPSGTVWSEDVLKRIDTICAENGVIVLSDEIHSDLILNGTQHIPFAKASSHADNVITCVAPTKTFNIAGIQAAMMIVTDAKKRQIIRKTMESHSQMGLNTFALTAVQAAFSEESEAWLHALIDYLNENVRYVIDTITQELPKINVKHPDATYLLWLDMRQTGMTEKEMMQKLLDAGVALDPGTKYGAPFDGFLRMNIACTRETLKEAVKRFIQALS</sequence>
<proteinExistence type="inferred from homology"/>
<keyword evidence="3" id="KW-0663">Pyridoxal phosphate</keyword>
<dbReference type="CDD" id="cd00609">
    <property type="entry name" value="AAT_like"/>
    <property type="match status" value="1"/>
</dbReference>
<evidence type="ECO:0000256" key="1">
    <source>
        <dbReference type="ARBA" id="ARBA00001933"/>
    </source>
</evidence>
<gene>
    <name evidence="7" type="ORF">AAF454_08485</name>
</gene>
<dbReference type="GO" id="GO:0047804">
    <property type="term" value="F:cysteine-S-conjugate beta-lyase activity"/>
    <property type="evidence" value="ECO:0007669"/>
    <property type="project" value="UniProtKB-EC"/>
</dbReference>
<comment type="similarity">
    <text evidence="5">Belongs to the class-II pyridoxal-phosphate-dependent aminotransferase family. MalY/PatB cystathionine beta-lyase subfamily.</text>
</comment>
<accession>A0ABU9LL08</accession>
<evidence type="ECO:0000259" key="6">
    <source>
        <dbReference type="Pfam" id="PF00155"/>
    </source>
</evidence>
<dbReference type="Pfam" id="PF00155">
    <property type="entry name" value="Aminotran_1_2"/>
    <property type="match status" value="1"/>
</dbReference>
<dbReference type="Gene3D" id="3.40.640.10">
    <property type="entry name" value="Type I PLP-dependent aspartate aminotransferase-like (Major domain)"/>
    <property type="match status" value="1"/>
</dbReference>
<keyword evidence="8" id="KW-1185">Reference proteome</keyword>
<dbReference type="EC" id="4.4.1.13" evidence="2"/>
<organism evidence="7 8">
    <name type="scientific">Kurthia gibsonii</name>
    <dbReference type="NCBI Taxonomy" id="33946"/>
    <lineage>
        <taxon>Bacteria</taxon>
        <taxon>Bacillati</taxon>
        <taxon>Bacillota</taxon>
        <taxon>Bacilli</taxon>
        <taxon>Bacillales</taxon>
        <taxon>Caryophanaceae</taxon>
        <taxon>Kurthia</taxon>
    </lineage>
</organism>
<dbReference type="Gene3D" id="3.90.1150.10">
    <property type="entry name" value="Aspartate Aminotransferase, domain 1"/>
    <property type="match status" value="1"/>
</dbReference>
<dbReference type="EMBL" id="JBCEWA010000005">
    <property type="protein sequence ID" value="MEL5988444.1"/>
    <property type="molecule type" value="Genomic_DNA"/>
</dbReference>
<dbReference type="SUPFAM" id="SSF53383">
    <property type="entry name" value="PLP-dependent transferases"/>
    <property type="match status" value="1"/>
</dbReference>
<evidence type="ECO:0000256" key="3">
    <source>
        <dbReference type="ARBA" id="ARBA00022898"/>
    </source>
</evidence>
<evidence type="ECO:0000256" key="5">
    <source>
        <dbReference type="ARBA" id="ARBA00037974"/>
    </source>
</evidence>
<evidence type="ECO:0000313" key="8">
    <source>
        <dbReference type="Proteomes" id="UP001398420"/>
    </source>
</evidence>
<dbReference type="NCBIfam" id="TIGR04350">
    <property type="entry name" value="C_S_lyase_PatB"/>
    <property type="match status" value="1"/>
</dbReference>
<comment type="cofactor">
    <cofactor evidence="1">
        <name>pyridoxal 5'-phosphate</name>
        <dbReference type="ChEBI" id="CHEBI:597326"/>
    </cofactor>
</comment>